<comment type="caution">
    <text evidence="1">The sequence shown here is derived from an EMBL/GenBank/DDBJ whole genome shotgun (WGS) entry which is preliminary data.</text>
</comment>
<keyword evidence="2" id="KW-1185">Reference proteome</keyword>
<protein>
    <submittedName>
        <fullName evidence="1">Uncharacterized protein</fullName>
    </submittedName>
</protein>
<organism evidence="1 2">
    <name type="scientific">Actinomadura meridiana</name>
    <dbReference type="NCBI Taxonomy" id="559626"/>
    <lineage>
        <taxon>Bacteria</taxon>
        <taxon>Bacillati</taxon>
        <taxon>Actinomycetota</taxon>
        <taxon>Actinomycetes</taxon>
        <taxon>Streptosporangiales</taxon>
        <taxon>Thermomonosporaceae</taxon>
        <taxon>Actinomadura</taxon>
    </lineage>
</organism>
<reference evidence="2" key="1">
    <citation type="journal article" date="2019" name="Int. J. Syst. Evol. Microbiol.">
        <title>The Global Catalogue of Microorganisms (GCM) 10K type strain sequencing project: providing services to taxonomists for standard genome sequencing and annotation.</title>
        <authorList>
            <consortium name="The Broad Institute Genomics Platform"/>
            <consortium name="The Broad Institute Genome Sequencing Center for Infectious Disease"/>
            <person name="Wu L."/>
            <person name="Ma J."/>
        </authorList>
    </citation>
    <scope>NUCLEOTIDE SEQUENCE [LARGE SCALE GENOMIC DNA]</scope>
    <source>
        <strain evidence="2">JCM 17440</strain>
    </source>
</reference>
<dbReference type="RefSeq" id="WP_344905145.1">
    <property type="nucleotide sequence ID" value="NZ_BAABAS010000026.1"/>
</dbReference>
<dbReference type="Proteomes" id="UP001501710">
    <property type="component" value="Unassembled WGS sequence"/>
</dbReference>
<gene>
    <name evidence="1" type="ORF">GCM10022254_65770</name>
</gene>
<sequence>MSTLDEWDEQDEQNPVVESYVRLKMLGMHLRAHGFTIHEVAGGLVVRNTTSTARTCSGARGVAGDTITCRPYEKDEGRYWYFTSWQQPIAETERITDALVMIKGYLGAPA</sequence>
<accession>A0ABP8CKY0</accession>
<name>A0ABP8CKY0_9ACTN</name>
<proteinExistence type="predicted"/>
<evidence type="ECO:0000313" key="1">
    <source>
        <dbReference type="EMBL" id="GAA4240576.1"/>
    </source>
</evidence>
<dbReference type="EMBL" id="BAABAS010000026">
    <property type="protein sequence ID" value="GAA4240576.1"/>
    <property type="molecule type" value="Genomic_DNA"/>
</dbReference>
<evidence type="ECO:0000313" key="2">
    <source>
        <dbReference type="Proteomes" id="UP001501710"/>
    </source>
</evidence>